<gene>
    <name evidence="3" type="ORF">A4H02_06430</name>
</gene>
<dbReference type="EMBL" id="LWAF01000009">
    <property type="protein sequence ID" value="ODN30195.1"/>
    <property type="molecule type" value="Genomic_DNA"/>
</dbReference>
<proteinExistence type="inferred from homology"/>
<evidence type="ECO:0000313" key="4">
    <source>
        <dbReference type="Proteomes" id="UP000094570"/>
    </source>
</evidence>
<reference evidence="4" key="1">
    <citation type="submission" date="2016-04" db="EMBL/GenBank/DDBJ databases">
        <title>The genome sequence project of a novel Fervidobacterium isolate from a hot spring in Thailand.</title>
        <authorList>
            <person name="Gonzalez J.M."/>
            <person name="Cuecas A."/>
            <person name="Kanoksilapatham W."/>
        </authorList>
    </citation>
    <scope>NUCLEOTIDE SEQUENCE [LARGE SCALE GENOMIC DNA]</scope>
    <source>
        <strain evidence="4">FC2004</strain>
    </source>
</reference>
<comment type="similarity">
    <text evidence="1">Belongs to the DprA/Smf family.</text>
</comment>
<dbReference type="STRING" id="1008305.A4H02_06430"/>
<sequence>MERMPSTEELIFITLVSDIVDRSSKKADSGPSVRLTRRFWNKFATIVKRQLGSLEMLTEVEDKDLIALIKDAMSSPKSKNSTESAAQAENILSFVKERCEGVSLVESTLKTFQDLGIKVVTTLNHQYPHVLKQKLRDSAPPLLYYSGNLELCNDEGVAIVGSRQPNPNAVAVAQKLAQTCATEGIVVVSGGARGIDSEAHNTALEYGGNTVVFLSCEMLDILTCAFRKRCSDNRRFVLNARTLIDEGRLLLISAVHPNAKFFTGNAMDRNKFIYALSKIAFVVAANESGGTITGAKENLKHNYSQLWVVEYDLSKTDDGTPPGNKTLLKTGKVKRVLESEILSNQFSVKSVLGKDYIFDRGLFDFQ</sequence>
<dbReference type="Proteomes" id="UP000094570">
    <property type="component" value="Unassembled WGS sequence"/>
</dbReference>
<dbReference type="GO" id="GO:0009294">
    <property type="term" value="P:DNA-mediated transformation"/>
    <property type="evidence" value="ECO:0007669"/>
    <property type="project" value="InterPro"/>
</dbReference>
<evidence type="ECO:0000313" key="3">
    <source>
        <dbReference type="EMBL" id="ODN30195.1"/>
    </source>
</evidence>
<dbReference type="Gene3D" id="3.40.50.450">
    <property type="match status" value="1"/>
</dbReference>
<dbReference type="InterPro" id="IPR003488">
    <property type="entry name" value="DprA"/>
</dbReference>
<dbReference type="PANTHER" id="PTHR43022:SF1">
    <property type="entry name" value="PROTEIN SMF"/>
    <property type="match status" value="1"/>
</dbReference>
<keyword evidence="4" id="KW-1185">Reference proteome</keyword>
<dbReference type="Pfam" id="PF02481">
    <property type="entry name" value="DNA_processg_A"/>
    <property type="match status" value="1"/>
</dbReference>
<dbReference type="SUPFAM" id="SSF102405">
    <property type="entry name" value="MCP/YpsA-like"/>
    <property type="match status" value="1"/>
</dbReference>
<comment type="caution">
    <text evidence="3">The sequence shown here is derived from an EMBL/GenBank/DDBJ whole genome shotgun (WGS) entry which is preliminary data.</text>
</comment>
<protein>
    <recommendedName>
        <fullName evidence="2">Smf/DprA SLOG domain-containing protein</fullName>
    </recommendedName>
</protein>
<evidence type="ECO:0000259" key="2">
    <source>
        <dbReference type="Pfam" id="PF02481"/>
    </source>
</evidence>
<dbReference type="AlphaFoldDB" id="A0A1E3G1S1"/>
<name>A0A1E3G1S1_9BACT</name>
<accession>A0A1E3G1S1</accession>
<dbReference type="PANTHER" id="PTHR43022">
    <property type="entry name" value="PROTEIN SMF"/>
    <property type="match status" value="1"/>
</dbReference>
<organism evidence="3 4">
    <name type="scientific">Fervidobacterium thailandense</name>
    <dbReference type="NCBI Taxonomy" id="1008305"/>
    <lineage>
        <taxon>Bacteria</taxon>
        <taxon>Thermotogati</taxon>
        <taxon>Thermotogota</taxon>
        <taxon>Thermotogae</taxon>
        <taxon>Thermotogales</taxon>
        <taxon>Fervidobacteriaceae</taxon>
        <taxon>Fervidobacterium</taxon>
    </lineage>
</organism>
<evidence type="ECO:0000256" key="1">
    <source>
        <dbReference type="ARBA" id="ARBA00006525"/>
    </source>
</evidence>
<feature type="domain" description="Smf/DprA SLOG" evidence="2">
    <location>
        <begin position="119"/>
        <end position="336"/>
    </location>
</feature>
<dbReference type="RefSeq" id="WP_069293352.1">
    <property type="nucleotide sequence ID" value="NZ_CP140110.1"/>
</dbReference>
<dbReference type="InterPro" id="IPR057666">
    <property type="entry name" value="DrpA_SLOG"/>
</dbReference>
<dbReference type="OrthoDB" id="9785707at2"/>